<dbReference type="AlphaFoldDB" id="A0AAV8V4G4"/>
<gene>
    <name evidence="3" type="ORF">NDN08_005874</name>
</gene>
<feature type="domain" description="GST N-terminal" evidence="1">
    <location>
        <begin position="7"/>
        <end position="92"/>
    </location>
</feature>
<dbReference type="SUPFAM" id="SSF47616">
    <property type="entry name" value="GST C-terminal domain-like"/>
    <property type="match status" value="1"/>
</dbReference>
<organism evidence="3 4">
    <name type="scientific">Rhodosorus marinus</name>
    <dbReference type="NCBI Taxonomy" id="101924"/>
    <lineage>
        <taxon>Eukaryota</taxon>
        <taxon>Rhodophyta</taxon>
        <taxon>Stylonematophyceae</taxon>
        <taxon>Stylonematales</taxon>
        <taxon>Stylonemataceae</taxon>
        <taxon>Rhodosorus</taxon>
    </lineage>
</organism>
<name>A0AAV8V4G4_9RHOD</name>
<dbReference type="Gene3D" id="3.40.30.10">
    <property type="entry name" value="Glutaredoxin"/>
    <property type="match status" value="1"/>
</dbReference>
<evidence type="ECO:0000313" key="3">
    <source>
        <dbReference type="EMBL" id="KAJ8909181.1"/>
    </source>
</evidence>
<dbReference type="CDD" id="cd00570">
    <property type="entry name" value="GST_N_family"/>
    <property type="match status" value="1"/>
</dbReference>
<dbReference type="GO" id="GO:0006749">
    <property type="term" value="P:glutathione metabolic process"/>
    <property type="evidence" value="ECO:0007669"/>
    <property type="project" value="TreeGrafter"/>
</dbReference>
<evidence type="ECO:0000259" key="2">
    <source>
        <dbReference type="PROSITE" id="PS50405"/>
    </source>
</evidence>
<dbReference type="InterPro" id="IPR010987">
    <property type="entry name" value="Glutathione-S-Trfase_C-like"/>
</dbReference>
<protein>
    <recommendedName>
        <fullName evidence="5">Glutathione transferase</fullName>
    </recommendedName>
</protein>
<comment type="caution">
    <text evidence="3">The sequence shown here is derived from an EMBL/GenBank/DDBJ whole genome shotgun (WGS) entry which is preliminary data.</text>
</comment>
<evidence type="ECO:0008006" key="5">
    <source>
        <dbReference type="Google" id="ProtNLM"/>
    </source>
</evidence>
<dbReference type="InterPro" id="IPR036249">
    <property type="entry name" value="Thioredoxin-like_sf"/>
</dbReference>
<sequence>MSATKVNLQYLNLGPVGGRGGVVRFFMLANGIQYEEQLFALSNGEWERKKKVLIESGDNPAGTVPIVDIDGVTLTQHVAIMRYIANNRNLSSDEYLHNYVQDAVADQYQHLRDDWASNAFGSADQKQKLTTELAPPQLHVLDRLYAKLKLEDVLLSHGNKASYLWGDVAIFGILHDLVRTGNLTEEDMRSNYPNLHAVYKTFSENEAISKWIADKSQ</sequence>
<dbReference type="Gene3D" id="1.20.1050.10">
    <property type="match status" value="1"/>
</dbReference>
<dbReference type="PANTHER" id="PTHR11571">
    <property type="entry name" value="GLUTATHIONE S-TRANSFERASE"/>
    <property type="match status" value="1"/>
</dbReference>
<dbReference type="Pfam" id="PF14497">
    <property type="entry name" value="GST_C_3"/>
    <property type="match status" value="1"/>
</dbReference>
<dbReference type="PROSITE" id="PS50404">
    <property type="entry name" value="GST_NTER"/>
    <property type="match status" value="1"/>
</dbReference>
<dbReference type="InterPro" id="IPR004046">
    <property type="entry name" value="GST_C"/>
</dbReference>
<accession>A0AAV8V4G4</accession>
<dbReference type="InterPro" id="IPR036282">
    <property type="entry name" value="Glutathione-S-Trfase_C_sf"/>
</dbReference>
<dbReference type="InterPro" id="IPR004045">
    <property type="entry name" value="Glutathione_S-Trfase_N"/>
</dbReference>
<dbReference type="EMBL" id="JAMWBK010000001">
    <property type="protein sequence ID" value="KAJ8909181.1"/>
    <property type="molecule type" value="Genomic_DNA"/>
</dbReference>
<reference evidence="3 4" key="1">
    <citation type="journal article" date="2023" name="Nat. Commun.">
        <title>Origin of minicircular mitochondrial genomes in red algae.</title>
        <authorList>
            <person name="Lee Y."/>
            <person name="Cho C.H."/>
            <person name="Lee Y.M."/>
            <person name="Park S.I."/>
            <person name="Yang J.H."/>
            <person name="West J.A."/>
            <person name="Bhattacharya D."/>
            <person name="Yoon H.S."/>
        </authorList>
    </citation>
    <scope>NUCLEOTIDE SEQUENCE [LARGE SCALE GENOMIC DNA]</scope>
    <source>
        <strain evidence="3 4">CCMP1338</strain>
        <tissue evidence="3">Whole cell</tissue>
    </source>
</reference>
<dbReference type="SUPFAM" id="SSF52833">
    <property type="entry name" value="Thioredoxin-like"/>
    <property type="match status" value="1"/>
</dbReference>
<proteinExistence type="predicted"/>
<dbReference type="GO" id="GO:0004364">
    <property type="term" value="F:glutathione transferase activity"/>
    <property type="evidence" value="ECO:0007669"/>
    <property type="project" value="TreeGrafter"/>
</dbReference>
<dbReference type="InterPro" id="IPR050213">
    <property type="entry name" value="GST_superfamily"/>
</dbReference>
<evidence type="ECO:0000259" key="1">
    <source>
        <dbReference type="PROSITE" id="PS50404"/>
    </source>
</evidence>
<dbReference type="Proteomes" id="UP001157974">
    <property type="component" value="Unassembled WGS sequence"/>
</dbReference>
<keyword evidence="4" id="KW-1185">Reference proteome</keyword>
<feature type="domain" description="GST C-terminal" evidence="2">
    <location>
        <begin position="94"/>
        <end position="217"/>
    </location>
</feature>
<dbReference type="PROSITE" id="PS50405">
    <property type="entry name" value="GST_CTER"/>
    <property type="match status" value="1"/>
</dbReference>
<evidence type="ECO:0000313" key="4">
    <source>
        <dbReference type="Proteomes" id="UP001157974"/>
    </source>
</evidence>